<feature type="chain" id="PRO_5026877977" evidence="6">
    <location>
        <begin position="49"/>
        <end position="184"/>
    </location>
</feature>
<dbReference type="Gene3D" id="1.10.760.10">
    <property type="entry name" value="Cytochrome c-like domain"/>
    <property type="match status" value="1"/>
</dbReference>
<evidence type="ECO:0000313" key="9">
    <source>
        <dbReference type="EMBL" id="GEN04109.1"/>
    </source>
</evidence>
<dbReference type="Proteomes" id="UP000032673">
    <property type="component" value="Unassembled WGS sequence"/>
</dbReference>
<evidence type="ECO:0000256" key="2">
    <source>
        <dbReference type="ARBA" id="ARBA00022723"/>
    </source>
</evidence>
<feature type="signal peptide" evidence="6">
    <location>
        <begin position="1"/>
        <end position="48"/>
    </location>
</feature>
<evidence type="ECO:0000313" key="11">
    <source>
        <dbReference type="Proteomes" id="UP000321104"/>
    </source>
</evidence>
<dbReference type="PROSITE" id="PS51007">
    <property type="entry name" value="CYTC"/>
    <property type="match status" value="1"/>
</dbReference>
<keyword evidence="6" id="KW-0732">Signal</keyword>
<evidence type="ECO:0000313" key="10">
    <source>
        <dbReference type="Proteomes" id="UP000032673"/>
    </source>
</evidence>
<gene>
    <name evidence="8" type="ORF">Abin_022_018</name>
    <name evidence="9" type="ORF">AIN02nite_21340</name>
</gene>
<dbReference type="GO" id="GO:0009055">
    <property type="term" value="F:electron transfer activity"/>
    <property type="evidence" value="ECO:0007669"/>
    <property type="project" value="InterPro"/>
</dbReference>
<accession>A0A6N3T933</accession>
<dbReference type="Pfam" id="PF13442">
    <property type="entry name" value="Cytochrome_CBB3"/>
    <property type="match status" value="1"/>
</dbReference>
<dbReference type="SUPFAM" id="SSF46626">
    <property type="entry name" value="Cytochrome c"/>
    <property type="match status" value="1"/>
</dbReference>
<dbReference type="RefSeq" id="WP_052948189.1">
    <property type="nucleotide sequence ID" value="NZ_BAMW01000022.1"/>
</dbReference>
<keyword evidence="2 4" id="KW-0479">Metal-binding</keyword>
<evidence type="ECO:0000256" key="1">
    <source>
        <dbReference type="ARBA" id="ARBA00022617"/>
    </source>
</evidence>
<evidence type="ECO:0000256" key="3">
    <source>
        <dbReference type="ARBA" id="ARBA00023004"/>
    </source>
</evidence>
<keyword evidence="1 4" id="KW-0349">Heme</keyword>
<dbReference type="InterPro" id="IPR036909">
    <property type="entry name" value="Cyt_c-like_dom_sf"/>
</dbReference>
<keyword evidence="3 4" id="KW-0408">Iron</keyword>
<sequence length="184" mass="18551">MKNASKTHPATAPLTMLTRGALTARLVGGAFVAALLLAPALTSSPAHAAPHGPRVKSSTSAANLPPASYTAEQAQRGAESYKEACAVCHGPALAGAFDAPSLTGRLVANWSDGPLGDLFTYMSGAMPLSSPGALSAEENADILAFILHENGVAAGKTPLPTTAAALGKVRFPKVDVQKLTPGGK</sequence>
<dbReference type="GO" id="GO:0046872">
    <property type="term" value="F:metal ion binding"/>
    <property type="evidence" value="ECO:0007669"/>
    <property type="project" value="UniProtKB-KW"/>
</dbReference>
<keyword evidence="10" id="KW-1185">Reference proteome</keyword>
<evidence type="ECO:0000256" key="6">
    <source>
        <dbReference type="SAM" id="SignalP"/>
    </source>
</evidence>
<feature type="domain" description="Cytochrome c" evidence="7">
    <location>
        <begin position="72"/>
        <end position="150"/>
    </location>
</feature>
<protein>
    <submittedName>
        <fullName evidence="8">Cytochrome c</fullName>
    </submittedName>
</protein>
<comment type="caution">
    <text evidence="9">The sequence shown here is derived from an EMBL/GenBank/DDBJ whole genome shotgun (WGS) entry which is preliminary data.</text>
</comment>
<proteinExistence type="predicted"/>
<dbReference type="AlphaFoldDB" id="A0A6N3T933"/>
<dbReference type="GO" id="GO:0020037">
    <property type="term" value="F:heme binding"/>
    <property type="evidence" value="ECO:0007669"/>
    <property type="project" value="InterPro"/>
</dbReference>
<feature type="region of interest" description="Disordered" evidence="5">
    <location>
        <begin position="46"/>
        <end position="75"/>
    </location>
</feature>
<evidence type="ECO:0000256" key="5">
    <source>
        <dbReference type="SAM" id="MobiDB-lite"/>
    </source>
</evidence>
<name>A0A6N3T933_9PROT</name>
<evidence type="ECO:0000259" key="7">
    <source>
        <dbReference type="PROSITE" id="PS51007"/>
    </source>
</evidence>
<reference evidence="8 10" key="1">
    <citation type="submission" date="2012-11" db="EMBL/GenBank/DDBJ databases">
        <title>Whole genome sequence of Acetobacter indonesiensis 5H-1.</title>
        <authorList>
            <person name="Azuma Y."/>
            <person name="Higashiura N."/>
            <person name="Hirakawa H."/>
            <person name="Matsushita K."/>
        </authorList>
    </citation>
    <scope>NUCLEOTIDE SEQUENCE [LARGE SCALE GENOMIC DNA]</scope>
    <source>
        <strain evidence="8 10">5H-1</strain>
    </source>
</reference>
<dbReference type="EMBL" id="BJXQ01000013">
    <property type="protein sequence ID" value="GEN04109.1"/>
    <property type="molecule type" value="Genomic_DNA"/>
</dbReference>
<dbReference type="Proteomes" id="UP000321104">
    <property type="component" value="Unassembled WGS sequence"/>
</dbReference>
<dbReference type="InterPro" id="IPR009056">
    <property type="entry name" value="Cyt_c-like_dom"/>
</dbReference>
<organism evidence="9 11">
    <name type="scientific">Acetobacter indonesiensis</name>
    <dbReference type="NCBI Taxonomy" id="104101"/>
    <lineage>
        <taxon>Bacteria</taxon>
        <taxon>Pseudomonadati</taxon>
        <taxon>Pseudomonadota</taxon>
        <taxon>Alphaproteobacteria</taxon>
        <taxon>Acetobacterales</taxon>
        <taxon>Acetobacteraceae</taxon>
        <taxon>Acetobacter</taxon>
    </lineage>
</organism>
<dbReference type="EMBL" id="BAMW01000022">
    <property type="protein sequence ID" value="GAN63160.1"/>
    <property type="molecule type" value="Genomic_DNA"/>
</dbReference>
<evidence type="ECO:0000256" key="4">
    <source>
        <dbReference type="PROSITE-ProRule" id="PRU00433"/>
    </source>
</evidence>
<evidence type="ECO:0000313" key="8">
    <source>
        <dbReference type="EMBL" id="GAN63160.1"/>
    </source>
</evidence>
<reference evidence="9 11" key="2">
    <citation type="submission" date="2019-07" db="EMBL/GenBank/DDBJ databases">
        <title>Whole genome shotgun sequence of Acetobacter indonesiensis NBRC 16471.</title>
        <authorList>
            <person name="Hosoyama A."/>
            <person name="Uohara A."/>
            <person name="Ohji S."/>
            <person name="Ichikawa N."/>
        </authorList>
    </citation>
    <scope>NUCLEOTIDE SEQUENCE [LARGE SCALE GENOMIC DNA]</scope>
    <source>
        <strain evidence="9 11">NBRC 16471</strain>
    </source>
</reference>